<reference evidence="2 3" key="1">
    <citation type="submission" date="2015-10" db="EMBL/GenBank/DDBJ databases">
        <title>Draft genome sequence of Streptomyces griseoruber DSM 40281, type strain for the species Streptomyces griseoruber.</title>
        <authorList>
            <person name="Ruckert C."/>
            <person name="Winkler A."/>
            <person name="Kalinowski J."/>
            <person name="Kampfer P."/>
            <person name="Glaeser S."/>
        </authorList>
    </citation>
    <scope>NUCLEOTIDE SEQUENCE [LARGE SCALE GENOMIC DNA]</scope>
    <source>
        <strain evidence="2 3">DSM 40281</strain>
    </source>
</reference>
<dbReference type="AlphaFoldDB" id="A0A101T2V6"/>
<dbReference type="RefSeq" id="WP_059202661.1">
    <property type="nucleotide sequence ID" value="NZ_KQ948766.1"/>
</dbReference>
<gene>
    <name evidence="2" type="ORF">AQJ64_13800</name>
</gene>
<sequence>MPADQHTGPFEDRLTAALHEVGGAFDAPRTELAAAGARRGRRLQLQRRAALAGSAASLALVGVGGALLVPWHGTPAPHPSSVAGSGTPDPARTYSADDVVRTLQKLLPRGRFTSTEARGTDEELPPLAVGVFDDGHGEGSLSVGLERITASGRNLNPSAEVMPCPEGTQSDFDSCTTESLPDGSAITVYQGYEYPDRRVDTKAWGADLVTPDGHHVGVIEWNSPAEKGKPITRTDPPLGPKQLKALASAAEWREIIDALPEVKTPSAATGGPTRPGELTGPTILRKLKLLLPKKAAIVSSGSEETGYGYFVVDDGKGRSLVQVNVQPGMSDVTGELFGSGTETLADGTLVTVREEPGEKGGAGVVMWTADTLRKNGLRVVISAFNTGDQNKDATRKAPALTLGDLRRIALSPQWLTDTVTP</sequence>
<keyword evidence="1" id="KW-0472">Membrane</keyword>
<keyword evidence="1" id="KW-0812">Transmembrane</keyword>
<dbReference type="Proteomes" id="UP000052982">
    <property type="component" value="Unassembled WGS sequence"/>
</dbReference>
<dbReference type="OrthoDB" id="3686068at2"/>
<evidence type="ECO:0000313" key="3">
    <source>
        <dbReference type="Proteomes" id="UP000052982"/>
    </source>
</evidence>
<accession>A0A101T2V6</accession>
<keyword evidence="3" id="KW-1185">Reference proteome</keyword>
<dbReference type="STRING" id="1943.AQJ64_13800"/>
<evidence type="ECO:0000256" key="1">
    <source>
        <dbReference type="SAM" id="Phobius"/>
    </source>
</evidence>
<evidence type="ECO:0000313" key="2">
    <source>
        <dbReference type="EMBL" id="KUN84578.1"/>
    </source>
</evidence>
<comment type="caution">
    <text evidence="2">The sequence shown here is derived from an EMBL/GenBank/DDBJ whole genome shotgun (WGS) entry which is preliminary data.</text>
</comment>
<proteinExistence type="predicted"/>
<feature type="transmembrane region" description="Helical" evidence="1">
    <location>
        <begin position="49"/>
        <end position="71"/>
    </location>
</feature>
<organism evidence="2 3">
    <name type="scientific">Streptomyces griseoruber</name>
    <dbReference type="NCBI Taxonomy" id="1943"/>
    <lineage>
        <taxon>Bacteria</taxon>
        <taxon>Bacillati</taxon>
        <taxon>Actinomycetota</taxon>
        <taxon>Actinomycetes</taxon>
        <taxon>Kitasatosporales</taxon>
        <taxon>Streptomycetaceae</taxon>
        <taxon>Streptomyces</taxon>
    </lineage>
</organism>
<name>A0A101T2V6_9ACTN</name>
<protein>
    <submittedName>
        <fullName evidence="2">Uncharacterized protein</fullName>
    </submittedName>
</protein>
<keyword evidence="1" id="KW-1133">Transmembrane helix</keyword>
<dbReference type="EMBL" id="LMWW01000016">
    <property type="protein sequence ID" value="KUN84578.1"/>
    <property type="molecule type" value="Genomic_DNA"/>
</dbReference>